<feature type="region of interest" description="Disordered" evidence="2">
    <location>
        <begin position="38"/>
        <end position="115"/>
    </location>
</feature>
<evidence type="ECO:0000256" key="1">
    <source>
        <dbReference type="SAM" id="Coils"/>
    </source>
</evidence>
<evidence type="ECO:0000313" key="4">
    <source>
        <dbReference type="EMBL" id="MBT1445711.1"/>
    </source>
</evidence>
<evidence type="ECO:0000313" key="5">
    <source>
        <dbReference type="Proteomes" id="UP001195903"/>
    </source>
</evidence>
<organism evidence="4 5">
    <name type="scientific">Shewanella jiangmenensis</name>
    <dbReference type="NCBI Taxonomy" id="2837387"/>
    <lineage>
        <taxon>Bacteria</taxon>
        <taxon>Pseudomonadati</taxon>
        <taxon>Pseudomonadota</taxon>
        <taxon>Gammaproteobacteria</taxon>
        <taxon>Alteromonadales</taxon>
        <taxon>Shewanellaceae</taxon>
        <taxon>Shewanella</taxon>
    </lineage>
</organism>
<keyword evidence="5" id="KW-1185">Reference proteome</keyword>
<gene>
    <name evidence="4" type="ORF">KJI95_14450</name>
</gene>
<feature type="compositionally biased region" description="Low complexity" evidence="2">
    <location>
        <begin position="79"/>
        <end position="102"/>
    </location>
</feature>
<name>A0ABS5V7S1_9GAMM</name>
<keyword evidence="1" id="KW-0175">Coiled coil</keyword>
<proteinExistence type="predicted"/>
<feature type="compositionally biased region" description="Polar residues" evidence="2">
    <location>
        <begin position="48"/>
        <end position="57"/>
    </location>
</feature>
<dbReference type="Proteomes" id="UP001195903">
    <property type="component" value="Unassembled WGS sequence"/>
</dbReference>
<evidence type="ECO:0000256" key="2">
    <source>
        <dbReference type="SAM" id="MobiDB-lite"/>
    </source>
</evidence>
<reference evidence="4 5" key="1">
    <citation type="submission" date="2021-05" db="EMBL/GenBank/DDBJ databases">
        <title>Shewanella sp. JM162201.</title>
        <authorList>
            <person name="Xu S."/>
            <person name="Li A."/>
        </authorList>
    </citation>
    <scope>NUCLEOTIDE SEQUENCE [LARGE SCALE GENOMIC DNA]</scope>
    <source>
        <strain evidence="4 5">JM162201</strain>
    </source>
</reference>
<accession>A0ABS5V7S1</accession>
<feature type="compositionally biased region" description="Pro residues" evidence="2">
    <location>
        <begin position="103"/>
        <end position="112"/>
    </location>
</feature>
<feature type="coiled-coil region" evidence="1">
    <location>
        <begin position="193"/>
        <end position="220"/>
    </location>
</feature>
<feature type="compositionally biased region" description="Low complexity" evidence="2">
    <location>
        <begin position="58"/>
        <end position="67"/>
    </location>
</feature>
<keyword evidence="3" id="KW-0732">Signal</keyword>
<dbReference type="EMBL" id="JAHEPS010000005">
    <property type="protein sequence ID" value="MBT1445711.1"/>
    <property type="molecule type" value="Genomic_DNA"/>
</dbReference>
<sequence length="306" mass="32854">MKHVSRRHSGSFTGLLAALLSVQLMAAPTSLPLDAEVTTAPAKPTEPISDTSKLPTQAASETPASETPAPPATSLSGQAPGEPAAAATPAPSKPAAAVTSPNPANPANPATPEPNKAIEKSVKQTVIVNKNGPARVEVMVNNNGEEQQFSFSGDELKDKALIDKRLSALDNDSRTAILSAIDDINSGKLRLLKKGELEELHTLEREMASKQEVMQKQGDELARRGEEMARLGESIERIMEASLQHRELDGEGKRMITIHQLHEGEVSVQLHSIDEDKMRFDMVKSMLGDAKLSDEQKAELKALLAK</sequence>
<feature type="chain" id="PRO_5045880332" evidence="3">
    <location>
        <begin position="27"/>
        <end position="306"/>
    </location>
</feature>
<protein>
    <submittedName>
        <fullName evidence="4">Uncharacterized protein</fullName>
    </submittedName>
</protein>
<evidence type="ECO:0000256" key="3">
    <source>
        <dbReference type="SAM" id="SignalP"/>
    </source>
</evidence>
<dbReference type="RefSeq" id="WP_214507894.1">
    <property type="nucleotide sequence ID" value="NZ_JAHEPS010000005.1"/>
</dbReference>
<comment type="caution">
    <text evidence="4">The sequence shown here is derived from an EMBL/GenBank/DDBJ whole genome shotgun (WGS) entry which is preliminary data.</text>
</comment>
<feature type="signal peptide" evidence="3">
    <location>
        <begin position="1"/>
        <end position="26"/>
    </location>
</feature>